<comment type="caution">
    <text evidence="1">The sequence shown here is derived from an EMBL/GenBank/DDBJ whole genome shotgun (WGS) entry which is preliminary data.</text>
</comment>
<dbReference type="EMBL" id="JAYWIO010000006">
    <property type="protein sequence ID" value="KAK7255420.1"/>
    <property type="molecule type" value="Genomic_DNA"/>
</dbReference>
<organism evidence="1 2">
    <name type="scientific">Crotalaria pallida</name>
    <name type="common">Smooth rattlebox</name>
    <name type="synonym">Crotalaria striata</name>
    <dbReference type="NCBI Taxonomy" id="3830"/>
    <lineage>
        <taxon>Eukaryota</taxon>
        <taxon>Viridiplantae</taxon>
        <taxon>Streptophyta</taxon>
        <taxon>Embryophyta</taxon>
        <taxon>Tracheophyta</taxon>
        <taxon>Spermatophyta</taxon>
        <taxon>Magnoliopsida</taxon>
        <taxon>eudicotyledons</taxon>
        <taxon>Gunneridae</taxon>
        <taxon>Pentapetalae</taxon>
        <taxon>rosids</taxon>
        <taxon>fabids</taxon>
        <taxon>Fabales</taxon>
        <taxon>Fabaceae</taxon>
        <taxon>Papilionoideae</taxon>
        <taxon>50 kb inversion clade</taxon>
        <taxon>genistoids sensu lato</taxon>
        <taxon>core genistoids</taxon>
        <taxon>Crotalarieae</taxon>
        <taxon>Crotalaria</taxon>
    </lineage>
</organism>
<accession>A0AAN9EIL5</accession>
<keyword evidence="2" id="KW-1185">Reference proteome</keyword>
<dbReference type="Proteomes" id="UP001372338">
    <property type="component" value="Unassembled WGS sequence"/>
</dbReference>
<evidence type="ECO:0000313" key="1">
    <source>
        <dbReference type="EMBL" id="KAK7255420.1"/>
    </source>
</evidence>
<gene>
    <name evidence="1" type="ORF">RIF29_28829</name>
</gene>
<reference evidence="1 2" key="1">
    <citation type="submission" date="2024-01" db="EMBL/GenBank/DDBJ databases">
        <title>The genomes of 5 underutilized Papilionoideae crops provide insights into root nodulation and disease resistanc.</title>
        <authorList>
            <person name="Yuan L."/>
        </authorList>
    </citation>
    <scope>NUCLEOTIDE SEQUENCE [LARGE SCALE GENOMIC DNA]</scope>
    <source>
        <strain evidence="1">ZHUSHIDOU_FW_LH</strain>
        <tissue evidence="1">Leaf</tissue>
    </source>
</reference>
<evidence type="ECO:0000313" key="2">
    <source>
        <dbReference type="Proteomes" id="UP001372338"/>
    </source>
</evidence>
<name>A0AAN9EIL5_CROPI</name>
<dbReference type="PANTHER" id="PTHR34427">
    <property type="entry name" value="DUF4283 DOMAIN PROTEIN"/>
    <property type="match status" value="1"/>
</dbReference>
<dbReference type="PANTHER" id="PTHR34427:SF5">
    <property type="entry name" value="DUF4283 DOMAIN-CONTAINING PROTEIN"/>
    <property type="match status" value="1"/>
</dbReference>
<protein>
    <submittedName>
        <fullName evidence="1">Uncharacterized protein</fullName>
    </submittedName>
</protein>
<dbReference type="AlphaFoldDB" id="A0AAN9EIL5"/>
<sequence>MSNMPVSNNGYNNSRGPLSYAQVVQQKRRVRFNEGVRVDQTKKVDPDWKGMRVTIDPVEWEWLNGCYVGKVRDVEIIENLQTLIHSDGITTVTVTPMGSDLVLLKALEGEDLMELVKEFEETFSNWFEYIKPWGEEDIAGYKFTGLSCAGISLHAWNDIFFSTLVSSFEIFVKADKVTKDRTRLDVARILVKTSSQEFINKVQRIMINDKIFGIRMMEERLVQTVDDEKQETMMNNMGEDQ</sequence>
<proteinExistence type="predicted"/>